<keyword evidence="1" id="KW-0812">Transmembrane</keyword>
<dbReference type="EMBL" id="RZIJ01000031">
    <property type="protein sequence ID" value="RUQ64005.1"/>
    <property type="molecule type" value="Genomic_DNA"/>
</dbReference>
<organism evidence="2 3">
    <name type="scientific">Azospirillum doebereinerae</name>
    <dbReference type="NCBI Taxonomy" id="92933"/>
    <lineage>
        <taxon>Bacteria</taxon>
        <taxon>Pseudomonadati</taxon>
        <taxon>Pseudomonadota</taxon>
        <taxon>Alphaproteobacteria</taxon>
        <taxon>Rhodospirillales</taxon>
        <taxon>Azospirillaceae</taxon>
        <taxon>Azospirillum</taxon>
    </lineage>
</organism>
<dbReference type="RefSeq" id="WP_127003847.1">
    <property type="nucleotide sequence ID" value="NZ_JBNPXW010000008.1"/>
</dbReference>
<gene>
    <name evidence="2" type="ORF">EJ913_27165</name>
</gene>
<evidence type="ECO:0000256" key="1">
    <source>
        <dbReference type="SAM" id="Phobius"/>
    </source>
</evidence>
<dbReference type="Gene3D" id="2.160.20.80">
    <property type="entry name" value="E3 ubiquitin-protein ligase SopA"/>
    <property type="match status" value="2"/>
</dbReference>
<dbReference type="InterPro" id="IPR001646">
    <property type="entry name" value="5peptide_repeat"/>
</dbReference>
<evidence type="ECO:0000313" key="3">
    <source>
        <dbReference type="Proteomes" id="UP000280346"/>
    </source>
</evidence>
<keyword evidence="1" id="KW-1133">Transmembrane helix</keyword>
<dbReference type="OrthoDB" id="7837851at2"/>
<dbReference type="PANTHER" id="PTHR14136:SF17">
    <property type="entry name" value="BTB_POZ DOMAIN-CONTAINING PROTEIN KCTD9"/>
    <property type="match status" value="1"/>
</dbReference>
<feature type="transmembrane region" description="Helical" evidence="1">
    <location>
        <begin position="54"/>
        <end position="77"/>
    </location>
</feature>
<dbReference type="AlphaFoldDB" id="A0A433J1C0"/>
<accession>A0A433J1C0</accession>
<dbReference type="Proteomes" id="UP000280346">
    <property type="component" value="Unassembled WGS sequence"/>
</dbReference>
<comment type="caution">
    <text evidence="2">The sequence shown here is derived from an EMBL/GenBank/DDBJ whole genome shotgun (WGS) entry which is preliminary data.</text>
</comment>
<reference evidence="2 3" key="1">
    <citation type="submission" date="2018-12" db="EMBL/GenBank/DDBJ databases">
        <authorList>
            <person name="Yang Y."/>
        </authorList>
    </citation>
    <scope>NUCLEOTIDE SEQUENCE [LARGE SCALE GENOMIC DNA]</scope>
    <source>
        <strain evidence="2 3">GSF71</strain>
    </source>
</reference>
<dbReference type="SUPFAM" id="SSF141571">
    <property type="entry name" value="Pentapeptide repeat-like"/>
    <property type="match status" value="1"/>
</dbReference>
<name>A0A433J1C0_9PROT</name>
<proteinExistence type="predicted"/>
<sequence length="386" mass="41456">MAVALVVALVILGLVLWIQWLIGGPGRIGAATDTALAAFDGLTTNEQKVEAYGKLMAAIGLLMAAPIGLLGIILAFWRTFNQHRDSLVSARKLDAETYAKAAEAFAKAVEHLGNDKISIRMGAALSLDALGKSTPRLLSQAIEVLCAYVRETRRSTDLEQEEEGGSISLKEKDVADIPTDIILMLEIIIRLHCLEEGIRIPVNLRNTDMKKLIIYGANFKNVNMYKSDLRWASLYRVDLTGAMMNYANLQNARLNEAVMRSVMIANADLRGAYLQKADLSDALMSGANLSGVDLSGANLRRTYMGGVDLSMANLSEADLRGSRMGTVNLSGAKLNKANLSGTYLSRANLSGADLSGANLSGADLAKANLNKTNLTDAILTDAILPQ</sequence>
<dbReference type="Pfam" id="PF00805">
    <property type="entry name" value="Pentapeptide"/>
    <property type="match status" value="3"/>
</dbReference>
<protein>
    <submittedName>
        <fullName evidence="2">Pentapeptide repeat-containing protein</fullName>
    </submittedName>
</protein>
<keyword evidence="1" id="KW-0472">Membrane</keyword>
<dbReference type="PANTHER" id="PTHR14136">
    <property type="entry name" value="BTB_POZ DOMAIN-CONTAINING PROTEIN KCTD9"/>
    <property type="match status" value="1"/>
</dbReference>
<dbReference type="InterPro" id="IPR051082">
    <property type="entry name" value="Pentapeptide-BTB/POZ_domain"/>
</dbReference>
<keyword evidence="3" id="KW-1185">Reference proteome</keyword>
<evidence type="ECO:0000313" key="2">
    <source>
        <dbReference type="EMBL" id="RUQ64005.1"/>
    </source>
</evidence>